<reference evidence="4 5" key="1">
    <citation type="journal article" date="2017" name="Int. J. Syst. Evol. Microbiol.">
        <title>Ramlibacter monticola sp. nov., isolated from forest soil.</title>
        <authorList>
            <person name="Chaudhary D.K."/>
            <person name="Kim J."/>
        </authorList>
    </citation>
    <scope>NUCLEOTIDE SEQUENCE [LARGE SCALE GENOMIC DNA]</scope>
    <source>
        <strain evidence="4 5">KACC 19175</strain>
    </source>
</reference>
<evidence type="ECO:0000256" key="1">
    <source>
        <dbReference type="SAM" id="Phobius"/>
    </source>
</evidence>
<keyword evidence="5" id="KW-1185">Reference proteome</keyword>
<feature type="transmembrane region" description="Helical" evidence="1">
    <location>
        <begin position="330"/>
        <end position="350"/>
    </location>
</feature>
<dbReference type="InterPro" id="IPR050256">
    <property type="entry name" value="Glycosyltransferase_2"/>
</dbReference>
<dbReference type="Pfam" id="PF00535">
    <property type="entry name" value="Glycos_transf_2"/>
    <property type="match status" value="1"/>
</dbReference>
<organism evidence="4 5">
    <name type="scientific">Ramlibacter monticola</name>
    <dbReference type="NCBI Taxonomy" id="1926872"/>
    <lineage>
        <taxon>Bacteria</taxon>
        <taxon>Pseudomonadati</taxon>
        <taxon>Pseudomonadota</taxon>
        <taxon>Betaproteobacteria</taxon>
        <taxon>Burkholderiales</taxon>
        <taxon>Comamonadaceae</taxon>
        <taxon>Ramlibacter</taxon>
    </lineage>
</organism>
<evidence type="ECO:0000313" key="5">
    <source>
        <dbReference type="Proteomes" id="UP000599109"/>
    </source>
</evidence>
<feature type="domain" description="Glycosyltransferase 2-like" evidence="2">
    <location>
        <begin position="24"/>
        <end position="186"/>
    </location>
</feature>
<dbReference type="CDD" id="cd04179">
    <property type="entry name" value="DPM_DPG-synthase_like"/>
    <property type="match status" value="1"/>
</dbReference>
<proteinExistence type="predicted"/>
<dbReference type="Proteomes" id="UP000599109">
    <property type="component" value="Unassembled WGS sequence"/>
</dbReference>
<dbReference type="Pfam" id="PF26629">
    <property type="entry name" value="GT2_TM_C"/>
    <property type="match status" value="1"/>
</dbReference>
<dbReference type="EMBL" id="JAEQNE010000009">
    <property type="protein sequence ID" value="MBL0394705.1"/>
    <property type="molecule type" value="Genomic_DNA"/>
</dbReference>
<feature type="domain" description="Low-salt glycan biosynthesis hexosyltransferase Agl6 C-terminal transmembrane region" evidence="3">
    <location>
        <begin position="300"/>
        <end position="392"/>
    </location>
</feature>
<gene>
    <name evidence="4" type="ORF">JJ685_26440</name>
</gene>
<protein>
    <submittedName>
        <fullName evidence="4">Glycosyltransferase family 2 protein</fullName>
    </submittedName>
</protein>
<dbReference type="InterPro" id="IPR001173">
    <property type="entry name" value="Glyco_trans_2-like"/>
</dbReference>
<sequence>MDVLAADASFVDALLAHQTPVELTILMPCLNEARTVATCIHAARRFLEESGLAGEVLVADNGSTDGSQEQARRAGARVIHVPRRGYGAALLAGIASASGRYVIMGDADESYDFSALQAFVDALRGGAELVMGNRFRGGIAPGAMPALHRYLGNPVLSFVGRLFFRSAIRDFHCGLRGFSRAAINRLGLVSPGMEFASEMVAKAALAGMRIEEVPTTLRPDGRDRPPHLRTWRDGWRHLRFLLLFCPRWLFLYPGLTLFALGLGGFALSALPGISASVGIHSLLYMAAATVLGAQLVQLALLTKWVGIISRVVPPQPWVTRWTPYMKLEHGLVAGFLLMAVGLGWSAWLTWGWGATGFGALDPTETMRVAIPAVTLMILGAQAAAGSLFAGALNFSWASTREGST</sequence>
<evidence type="ECO:0000259" key="3">
    <source>
        <dbReference type="Pfam" id="PF26629"/>
    </source>
</evidence>
<feature type="transmembrane region" description="Helical" evidence="1">
    <location>
        <begin position="249"/>
        <end position="270"/>
    </location>
</feature>
<dbReference type="SUPFAM" id="SSF53448">
    <property type="entry name" value="Nucleotide-diphospho-sugar transferases"/>
    <property type="match status" value="1"/>
</dbReference>
<accession>A0A936Z952</accession>
<keyword evidence="1" id="KW-0812">Transmembrane</keyword>
<dbReference type="PANTHER" id="PTHR48090:SF7">
    <property type="entry name" value="RFBJ PROTEIN"/>
    <property type="match status" value="1"/>
</dbReference>
<dbReference type="PANTHER" id="PTHR48090">
    <property type="entry name" value="UNDECAPRENYL-PHOSPHATE 4-DEOXY-4-FORMAMIDO-L-ARABINOSE TRANSFERASE-RELATED"/>
    <property type="match status" value="1"/>
</dbReference>
<dbReference type="AlphaFoldDB" id="A0A936Z952"/>
<name>A0A936Z952_9BURK</name>
<keyword evidence="1" id="KW-1133">Transmembrane helix</keyword>
<evidence type="ECO:0000259" key="2">
    <source>
        <dbReference type="Pfam" id="PF00535"/>
    </source>
</evidence>
<feature type="transmembrane region" description="Helical" evidence="1">
    <location>
        <begin position="282"/>
        <end position="301"/>
    </location>
</feature>
<evidence type="ECO:0000313" key="4">
    <source>
        <dbReference type="EMBL" id="MBL0394705.1"/>
    </source>
</evidence>
<comment type="caution">
    <text evidence="4">The sequence shown here is derived from an EMBL/GenBank/DDBJ whole genome shotgun (WGS) entry which is preliminary data.</text>
</comment>
<feature type="transmembrane region" description="Helical" evidence="1">
    <location>
        <begin position="370"/>
        <end position="394"/>
    </location>
</feature>
<dbReference type="InterPro" id="IPR029044">
    <property type="entry name" value="Nucleotide-diphossugar_trans"/>
</dbReference>
<dbReference type="InterPro" id="IPR058718">
    <property type="entry name" value="Agl6_TM_C"/>
</dbReference>
<keyword evidence="1" id="KW-0472">Membrane</keyword>
<dbReference type="Gene3D" id="3.90.550.10">
    <property type="entry name" value="Spore Coat Polysaccharide Biosynthesis Protein SpsA, Chain A"/>
    <property type="match status" value="1"/>
</dbReference>